<evidence type="ECO:0000313" key="2">
    <source>
        <dbReference type="EMBL" id="PSB59237.1"/>
    </source>
</evidence>
<dbReference type="InterPro" id="IPR029044">
    <property type="entry name" value="Nucleotide-diphossugar_trans"/>
</dbReference>
<proteinExistence type="predicted"/>
<dbReference type="RefSeq" id="WP_106299690.1">
    <property type="nucleotide sequence ID" value="NZ_PVWO01000010.1"/>
</dbReference>
<dbReference type="SUPFAM" id="SSF53448">
    <property type="entry name" value="Nucleotide-diphospho-sugar transferases"/>
    <property type="match status" value="1"/>
</dbReference>
<dbReference type="InterPro" id="IPR001173">
    <property type="entry name" value="Glyco_trans_2-like"/>
</dbReference>
<organism evidence="2 3">
    <name type="scientific">Chamaesiphon polymorphus CCALA 037</name>
    <dbReference type="NCBI Taxonomy" id="2107692"/>
    <lineage>
        <taxon>Bacteria</taxon>
        <taxon>Bacillati</taxon>
        <taxon>Cyanobacteriota</taxon>
        <taxon>Cyanophyceae</taxon>
        <taxon>Gomontiellales</taxon>
        <taxon>Chamaesiphonaceae</taxon>
        <taxon>Chamaesiphon</taxon>
    </lineage>
</organism>
<gene>
    <name evidence="2" type="ORF">C7B77_01680</name>
</gene>
<sequence>MLFPQVNILLSTFNGTQYLREQLDSLLSQDYPNIFIHIRDDGSTDNTVDLLMSYQEKYSNIRVTVGENLGYIRSFFELVHNCEDRETELYAFCDQDDVWNPQKISRAVEKIQMSPDPSMTFYCSRMTLVDRDMKFIGVSPNPSQVDFGSAIMGFTYGCAVVIGNGIKQMFLQASPDDMLAHDWWACLIAAAFGHIVYDVEPQVNYRQHSSNASGGYRSELLPRLKFRIKELLERLFKGKPTVDFLNQAEKFIMTYDNIHIEKRYIIEELLILKKENNQMVSRLCYIFNPKLHAINSVDNAFLKLTILFGRH</sequence>
<dbReference type="CDD" id="cd04196">
    <property type="entry name" value="GT_2_like_d"/>
    <property type="match status" value="1"/>
</dbReference>
<evidence type="ECO:0000259" key="1">
    <source>
        <dbReference type="Pfam" id="PF00535"/>
    </source>
</evidence>
<dbReference type="AlphaFoldDB" id="A0A2T1GMZ0"/>
<accession>A0A2T1GMZ0</accession>
<dbReference type="Pfam" id="PF00535">
    <property type="entry name" value="Glycos_transf_2"/>
    <property type="match status" value="1"/>
</dbReference>
<dbReference type="PANTHER" id="PTHR43685">
    <property type="entry name" value="GLYCOSYLTRANSFERASE"/>
    <property type="match status" value="1"/>
</dbReference>
<dbReference type="InterPro" id="IPR050834">
    <property type="entry name" value="Glycosyltransf_2"/>
</dbReference>
<name>A0A2T1GMZ0_9CYAN</name>
<evidence type="ECO:0000313" key="3">
    <source>
        <dbReference type="Proteomes" id="UP000238937"/>
    </source>
</evidence>
<dbReference type="Gene3D" id="3.90.550.10">
    <property type="entry name" value="Spore Coat Polysaccharide Biosynthesis Protein SpsA, Chain A"/>
    <property type="match status" value="1"/>
</dbReference>
<dbReference type="EMBL" id="PVWO01000010">
    <property type="protein sequence ID" value="PSB59237.1"/>
    <property type="molecule type" value="Genomic_DNA"/>
</dbReference>
<protein>
    <recommendedName>
        <fullName evidence="1">Glycosyltransferase 2-like domain-containing protein</fullName>
    </recommendedName>
</protein>
<feature type="domain" description="Glycosyltransferase 2-like" evidence="1">
    <location>
        <begin position="8"/>
        <end position="113"/>
    </location>
</feature>
<keyword evidence="3" id="KW-1185">Reference proteome</keyword>
<comment type="caution">
    <text evidence="2">The sequence shown here is derived from an EMBL/GenBank/DDBJ whole genome shotgun (WGS) entry which is preliminary data.</text>
</comment>
<dbReference type="PANTHER" id="PTHR43685:SF2">
    <property type="entry name" value="GLYCOSYLTRANSFERASE 2-LIKE DOMAIN-CONTAINING PROTEIN"/>
    <property type="match status" value="1"/>
</dbReference>
<dbReference type="OrthoDB" id="450387at2"/>
<dbReference type="Proteomes" id="UP000238937">
    <property type="component" value="Unassembled WGS sequence"/>
</dbReference>
<reference evidence="2 3" key="1">
    <citation type="submission" date="2018-03" db="EMBL/GenBank/DDBJ databases">
        <title>The ancient ancestry and fast evolution of plastids.</title>
        <authorList>
            <person name="Moore K.R."/>
            <person name="Magnabosco C."/>
            <person name="Momper L."/>
            <person name="Gold D.A."/>
            <person name="Bosak T."/>
            <person name="Fournier G.P."/>
        </authorList>
    </citation>
    <scope>NUCLEOTIDE SEQUENCE [LARGE SCALE GENOMIC DNA]</scope>
    <source>
        <strain evidence="2 3">CCALA 037</strain>
    </source>
</reference>